<accession>A0AA36N141</accession>
<protein>
    <recommendedName>
        <fullName evidence="3">cellulose 1,4-beta-cellobiosidase (non-reducing end)</fullName>
        <ecNumber evidence="3">3.2.1.91</ecNumber>
    </recommendedName>
</protein>
<dbReference type="SUPFAM" id="SSF49899">
    <property type="entry name" value="Concanavalin A-like lectins/glucanases"/>
    <property type="match status" value="1"/>
</dbReference>
<keyword evidence="5" id="KW-0378">Hydrolase</keyword>
<keyword evidence="7" id="KW-0119">Carbohydrate metabolism</keyword>
<evidence type="ECO:0000256" key="4">
    <source>
        <dbReference type="ARBA" id="ARBA00022729"/>
    </source>
</evidence>
<dbReference type="Proteomes" id="UP001178507">
    <property type="component" value="Unassembled WGS sequence"/>
</dbReference>
<evidence type="ECO:0000313" key="11">
    <source>
        <dbReference type="EMBL" id="CAJ1386912.1"/>
    </source>
</evidence>
<proteinExistence type="inferred from homology"/>
<evidence type="ECO:0000256" key="2">
    <source>
        <dbReference type="ARBA" id="ARBA00006044"/>
    </source>
</evidence>
<feature type="chain" id="PRO_5041275331" description="cellulose 1,4-beta-cellobiosidase (non-reducing end)" evidence="10">
    <location>
        <begin position="18"/>
        <end position="758"/>
    </location>
</feature>
<comment type="caution">
    <text evidence="11">The sequence shown here is derived from an EMBL/GenBank/DDBJ whole genome shotgun (WGS) entry which is preliminary data.</text>
</comment>
<keyword evidence="9" id="KW-0624">Polysaccharide degradation</keyword>
<dbReference type="GO" id="GO:0030245">
    <property type="term" value="P:cellulose catabolic process"/>
    <property type="evidence" value="ECO:0007669"/>
    <property type="project" value="UniProtKB-KW"/>
</dbReference>
<comment type="catalytic activity">
    <reaction evidence="1">
        <text>Hydrolysis of (1-&gt;4)-beta-D-glucosidic linkages in cellulose and cellotetraose, releasing cellobiose from the non-reducing ends of the chains.</text>
        <dbReference type="EC" id="3.2.1.91"/>
    </reaction>
</comment>
<organism evidence="11 12">
    <name type="scientific">Effrenium voratum</name>
    <dbReference type="NCBI Taxonomy" id="2562239"/>
    <lineage>
        <taxon>Eukaryota</taxon>
        <taxon>Sar</taxon>
        <taxon>Alveolata</taxon>
        <taxon>Dinophyceae</taxon>
        <taxon>Suessiales</taxon>
        <taxon>Symbiodiniaceae</taxon>
        <taxon>Effrenium</taxon>
    </lineage>
</organism>
<keyword evidence="12" id="KW-1185">Reference proteome</keyword>
<keyword evidence="4 10" id="KW-0732">Signal</keyword>
<evidence type="ECO:0000256" key="10">
    <source>
        <dbReference type="SAM" id="SignalP"/>
    </source>
</evidence>
<gene>
    <name evidence="11" type="ORF">EVOR1521_LOCUS13090</name>
</gene>
<reference evidence="11" key="1">
    <citation type="submission" date="2023-08" db="EMBL/GenBank/DDBJ databases">
        <authorList>
            <person name="Chen Y."/>
            <person name="Shah S."/>
            <person name="Dougan E. K."/>
            <person name="Thang M."/>
            <person name="Chan C."/>
        </authorList>
    </citation>
    <scope>NUCLEOTIDE SEQUENCE</scope>
</reference>
<evidence type="ECO:0000256" key="3">
    <source>
        <dbReference type="ARBA" id="ARBA00012561"/>
    </source>
</evidence>
<evidence type="ECO:0000256" key="5">
    <source>
        <dbReference type="ARBA" id="ARBA00022801"/>
    </source>
</evidence>
<evidence type="ECO:0000256" key="8">
    <source>
        <dbReference type="ARBA" id="ARBA00023295"/>
    </source>
</evidence>
<dbReference type="PRINTS" id="PR00734">
    <property type="entry name" value="GLHYDRLASE7"/>
</dbReference>
<evidence type="ECO:0000256" key="1">
    <source>
        <dbReference type="ARBA" id="ARBA00001641"/>
    </source>
</evidence>
<dbReference type="Pfam" id="PF00840">
    <property type="entry name" value="Glyco_hydro_7"/>
    <property type="match status" value="2"/>
</dbReference>
<dbReference type="PANTHER" id="PTHR33753">
    <property type="entry name" value="1,4-BETA-D-GLUCAN CELLOBIOHYDROLASE B"/>
    <property type="match status" value="1"/>
</dbReference>
<evidence type="ECO:0000256" key="9">
    <source>
        <dbReference type="ARBA" id="ARBA00023326"/>
    </source>
</evidence>
<sequence length="758" mass="84896">MWTMFRLLTTCLGAASAQQVGTHVDEFHPEMALWTCNSAGCDKEMKSVVLDANWRWIHNGQYTNCYKDGDWDATLCPDPASCAANCHVEGNSEEQYKKTYGINTIDDGLRLDFVSTTKYGSNFGSRVYMLESPNMYKVFKLKNREFTLTVDMFYMPCGLNGAVYFVEMDADGGMKNAELSGGNNKAGLWWHDNDKEERYDGVCDKDGCDFNSWRLGVKDFYGRGRDYELNSRKKMTVVTQFITEGNRDDGDLIDIRRFYVQDGKVIPNSNVSLAGVAGNSVTDKVCADMKSAFGDIDDFTRKGGLKAMGEALDRGMVLVMSLWDDAEANMLWLDSSYPLDKDPSIPGVNRGPCSTDTGKPEYLREKYADARVKYSKIKIGTIGSTFSGQDEDDVDDGIWDADRFSSSAGESNCSTPLPQSDGGYASFKARFLKEYQQQQRMQSMAVSRRQRKVAETLQDSRDLFLYPDSRLAAAAAAEAEELARLFRTPKEQRASCSSLAQPRALPEAELPQEPQSIPRSWAEQQAYLRELAEPRQPELELLPERRCDRSLAEQQRRCAELAQPRIQRGTDDVAAWRDELAFKAAALVPEEVQAARDLLEKMRCRPRSAKKVREAKAPAPEVEEQLKELKAAVEEILWVALLQVRSCPKPQTAAAAGSVEERLGALLISSVGPALRPVARRLLGPGQGLARRLRTEFPKLARHLCFREAEDLEPPQSSWQEEEVSLHLAKARECRDSLLAMDLIKDAVARLGDLEPRA</sequence>
<dbReference type="GO" id="GO:0016162">
    <property type="term" value="F:cellulose 1,4-beta-cellobiosidase activity"/>
    <property type="evidence" value="ECO:0007669"/>
    <property type="project" value="UniProtKB-EC"/>
</dbReference>
<dbReference type="InterPro" id="IPR013320">
    <property type="entry name" value="ConA-like_dom_sf"/>
</dbReference>
<comment type="similarity">
    <text evidence="2">Belongs to the glycosyl hydrolase 7 (cellulase C) family.</text>
</comment>
<dbReference type="InterPro" id="IPR001722">
    <property type="entry name" value="Glyco_hydro_7"/>
</dbReference>
<dbReference type="InterPro" id="IPR037019">
    <property type="entry name" value="Glyco_hydro_7_sf"/>
</dbReference>
<dbReference type="PANTHER" id="PTHR33753:SF2">
    <property type="entry name" value="GLYCOSIDE HYDROLASE FAMILY 7 PROTEIN"/>
    <property type="match status" value="1"/>
</dbReference>
<dbReference type="AlphaFoldDB" id="A0AA36N141"/>
<keyword evidence="8" id="KW-0326">Glycosidase</keyword>
<feature type="signal peptide" evidence="10">
    <location>
        <begin position="1"/>
        <end position="17"/>
    </location>
</feature>
<dbReference type="EMBL" id="CAUJNA010001435">
    <property type="protein sequence ID" value="CAJ1386912.1"/>
    <property type="molecule type" value="Genomic_DNA"/>
</dbReference>
<name>A0AA36N141_9DINO</name>
<keyword evidence="6" id="KW-0136">Cellulose degradation</keyword>
<evidence type="ECO:0000256" key="6">
    <source>
        <dbReference type="ARBA" id="ARBA00023001"/>
    </source>
</evidence>
<dbReference type="Gene3D" id="2.70.100.10">
    <property type="entry name" value="Glycoside hydrolase, family 7, domain"/>
    <property type="match status" value="2"/>
</dbReference>
<evidence type="ECO:0000313" key="12">
    <source>
        <dbReference type="Proteomes" id="UP001178507"/>
    </source>
</evidence>
<evidence type="ECO:0000256" key="7">
    <source>
        <dbReference type="ARBA" id="ARBA00023277"/>
    </source>
</evidence>
<dbReference type="EC" id="3.2.1.91" evidence="3"/>